<dbReference type="GO" id="GO:0006368">
    <property type="term" value="P:transcription elongation by RNA polymerase II"/>
    <property type="evidence" value="ECO:0007669"/>
    <property type="project" value="InterPro"/>
</dbReference>
<gene>
    <name evidence="3" type="primary">6053621</name>
    <name evidence="2" type="ORF">CpipJ_CPIJ019384</name>
</gene>
<name>B0XJ53_CULQU</name>
<dbReference type="InParanoid" id="B0XJ53"/>
<dbReference type="OrthoDB" id="2408655at2759"/>
<dbReference type="GO" id="GO:0003711">
    <property type="term" value="F:transcription elongation factor activity"/>
    <property type="evidence" value="ECO:0007669"/>
    <property type="project" value="InterPro"/>
</dbReference>
<dbReference type="EnsemblMetazoa" id="CPIJ019384-RA">
    <property type="protein sequence ID" value="CPIJ019384-PA"/>
    <property type="gene ID" value="CPIJ019384"/>
</dbReference>
<organism>
    <name type="scientific">Culex quinquefasciatus</name>
    <name type="common">Southern house mosquito</name>
    <name type="synonym">Culex pungens</name>
    <dbReference type="NCBI Taxonomy" id="7176"/>
    <lineage>
        <taxon>Eukaryota</taxon>
        <taxon>Metazoa</taxon>
        <taxon>Ecdysozoa</taxon>
        <taxon>Arthropoda</taxon>
        <taxon>Hexapoda</taxon>
        <taxon>Insecta</taxon>
        <taxon>Pterygota</taxon>
        <taxon>Neoptera</taxon>
        <taxon>Endopterygota</taxon>
        <taxon>Diptera</taxon>
        <taxon>Nematocera</taxon>
        <taxon>Culicoidea</taxon>
        <taxon>Culicidae</taxon>
        <taxon>Culicinae</taxon>
        <taxon>Culicini</taxon>
        <taxon>Culex</taxon>
        <taxon>Culex</taxon>
    </lineage>
</organism>
<dbReference type="Pfam" id="PF15328">
    <property type="entry name" value="GCOM2"/>
    <property type="match status" value="1"/>
</dbReference>
<accession>B0XJ53</accession>
<dbReference type="HOGENOM" id="CLU_909882_0_0_1"/>
<dbReference type="EMBL" id="DS233439">
    <property type="protein sequence ID" value="EDS29998.1"/>
    <property type="molecule type" value="Genomic_DNA"/>
</dbReference>
<keyword evidence="4" id="KW-1185">Reference proteome</keyword>
<dbReference type="InterPro" id="IPR026213">
    <property type="entry name" value="GRINL1"/>
</dbReference>
<reference evidence="2" key="1">
    <citation type="submission" date="2007-03" db="EMBL/GenBank/DDBJ databases">
        <title>Annotation of Culex pipiens quinquefasciatus.</title>
        <authorList>
            <consortium name="The Broad Institute Genome Sequencing Platform"/>
            <person name="Atkinson P.W."/>
            <person name="Hemingway J."/>
            <person name="Christensen B.M."/>
            <person name="Higgs S."/>
            <person name="Kodira C."/>
            <person name="Hannick L."/>
            <person name="Megy K."/>
            <person name="O'Leary S."/>
            <person name="Pearson M."/>
            <person name="Haas B.J."/>
            <person name="Mauceli E."/>
            <person name="Wortman J.R."/>
            <person name="Lee N.H."/>
            <person name="Guigo R."/>
            <person name="Stanke M."/>
            <person name="Alvarado L."/>
            <person name="Amedeo P."/>
            <person name="Antoine C.H."/>
            <person name="Arensburger P."/>
            <person name="Bidwell S.L."/>
            <person name="Crawford M."/>
            <person name="Camaro F."/>
            <person name="Devon K."/>
            <person name="Engels R."/>
            <person name="Hammond M."/>
            <person name="Howarth C."/>
            <person name="Koehrsen M."/>
            <person name="Lawson D."/>
            <person name="Montgomery P."/>
            <person name="Nene V."/>
            <person name="Nusbaum C."/>
            <person name="Puiu D."/>
            <person name="Romero-Severson J."/>
            <person name="Severson D.W."/>
            <person name="Shumway M."/>
            <person name="Sisk P."/>
            <person name="Stolte C."/>
            <person name="Zeng Q."/>
            <person name="Eisenstadt E."/>
            <person name="Fraser-Liggett C."/>
            <person name="Strausberg R."/>
            <person name="Galagan J."/>
            <person name="Birren B."/>
            <person name="Collins F.H."/>
        </authorList>
    </citation>
    <scope>NUCLEOTIDE SEQUENCE [LARGE SCALE GENOMIC DNA]</scope>
    <source>
        <strain evidence="2">JHB</strain>
    </source>
</reference>
<sequence length="306" mass="34388">MFKNPPPLSRVPGDPSRSRDSEKQGYIRDISKLSKTELLDLKLRQELLLNNKGRVAKLPDKGAKIRLFYEQIVKQLEAHCNVDRAAELFSELNIASVGKRSLTKLEWSARTNVEPALQQRKLANVPGRVPKFPRPRFPGFPEPEVVHSTIKEPAPVLFVTSPAPKTPSDPIELPAITATKKQPQRLPTDFQERPPGNRLAHLIQLDADKLQQYSLPVLSEWSRNRTLKGGRPARKSIKKKPRLGSSIPSRGKRVTPVKKTSLTFAIFGTSMNRIGVQKIWGRTGEAAAEAMQNVNRNPLSPVYRRQ</sequence>
<dbReference type="STRING" id="7176.B0XJ53"/>
<evidence type="ECO:0000313" key="3">
    <source>
        <dbReference type="EnsemblMetazoa" id="CPIJ019384-PA"/>
    </source>
</evidence>
<feature type="compositionally biased region" description="Basic residues" evidence="1">
    <location>
        <begin position="227"/>
        <end position="242"/>
    </location>
</feature>
<feature type="compositionally biased region" description="Basic and acidic residues" evidence="1">
    <location>
        <begin position="16"/>
        <end position="26"/>
    </location>
</feature>
<dbReference type="VEuPathDB" id="VectorBase:CQUJHB003440"/>
<evidence type="ECO:0000313" key="2">
    <source>
        <dbReference type="EMBL" id="EDS29998.1"/>
    </source>
</evidence>
<dbReference type="KEGG" id="cqu:CpipJ_CPIJ019384"/>
<feature type="region of interest" description="Disordered" evidence="1">
    <location>
        <begin position="227"/>
        <end position="255"/>
    </location>
</feature>
<dbReference type="AlphaFoldDB" id="B0XJ53"/>
<dbReference type="PRINTS" id="PR02085">
    <property type="entry name" value="POLR2GRINL1"/>
</dbReference>
<protein>
    <submittedName>
        <fullName evidence="2 3">Uncharacterized protein</fullName>
    </submittedName>
</protein>
<evidence type="ECO:0000313" key="4">
    <source>
        <dbReference type="Proteomes" id="UP000002320"/>
    </source>
</evidence>
<feature type="region of interest" description="Disordered" evidence="1">
    <location>
        <begin position="1"/>
        <end position="26"/>
    </location>
</feature>
<reference evidence="3" key="2">
    <citation type="submission" date="2021-02" db="UniProtKB">
        <authorList>
            <consortium name="EnsemblMetazoa"/>
        </authorList>
    </citation>
    <scope>IDENTIFICATION</scope>
    <source>
        <strain evidence="3">JHB</strain>
    </source>
</reference>
<dbReference type="VEuPathDB" id="VectorBase:CPIJ019384"/>
<evidence type="ECO:0000256" key="1">
    <source>
        <dbReference type="SAM" id="MobiDB-lite"/>
    </source>
</evidence>
<dbReference type="GO" id="GO:0005634">
    <property type="term" value="C:nucleus"/>
    <property type="evidence" value="ECO:0007669"/>
    <property type="project" value="InterPro"/>
</dbReference>
<proteinExistence type="predicted"/>
<dbReference type="Proteomes" id="UP000002320">
    <property type="component" value="Unassembled WGS sequence"/>
</dbReference>